<reference evidence="2" key="1">
    <citation type="submission" date="2022-10" db="EMBL/GenBank/DDBJ databases">
        <title>Genome assembly of Pristionchus species.</title>
        <authorList>
            <person name="Yoshida K."/>
            <person name="Sommer R.J."/>
        </authorList>
    </citation>
    <scope>NUCLEOTIDE SEQUENCE [LARGE SCALE GENOMIC DNA]</scope>
    <source>
        <strain evidence="2">RS5460</strain>
    </source>
</reference>
<organism evidence="1 2">
    <name type="scientific">Pristionchus mayeri</name>
    <dbReference type="NCBI Taxonomy" id="1317129"/>
    <lineage>
        <taxon>Eukaryota</taxon>
        <taxon>Metazoa</taxon>
        <taxon>Ecdysozoa</taxon>
        <taxon>Nematoda</taxon>
        <taxon>Chromadorea</taxon>
        <taxon>Rhabditida</taxon>
        <taxon>Rhabditina</taxon>
        <taxon>Diplogasteromorpha</taxon>
        <taxon>Diplogasteroidea</taxon>
        <taxon>Neodiplogasteridae</taxon>
        <taxon>Pristionchus</taxon>
    </lineage>
</organism>
<protein>
    <submittedName>
        <fullName evidence="1">Uncharacterized protein</fullName>
    </submittedName>
</protein>
<dbReference type="EMBL" id="BTRK01000002">
    <property type="protein sequence ID" value="GMR36248.1"/>
    <property type="molecule type" value="Genomic_DNA"/>
</dbReference>
<keyword evidence="2" id="KW-1185">Reference proteome</keyword>
<evidence type="ECO:0000313" key="2">
    <source>
        <dbReference type="Proteomes" id="UP001328107"/>
    </source>
</evidence>
<evidence type="ECO:0000313" key="1">
    <source>
        <dbReference type="EMBL" id="GMR36248.1"/>
    </source>
</evidence>
<gene>
    <name evidence="1" type="ORF">PMAYCL1PPCAC_06443</name>
</gene>
<proteinExistence type="predicted"/>
<comment type="caution">
    <text evidence="1">The sequence shown here is derived from an EMBL/GenBank/DDBJ whole genome shotgun (WGS) entry which is preliminary data.</text>
</comment>
<dbReference type="AlphaFoldDB" id="A0AAN4Z863"/>
<feature type="non-terminal residue" evidence="1">
    <location>
        <position position="74"/>
    </location>
</feature>
<sequence length="74" mass="8682">SYSWNNLPDPAVYLILQCLYNAKDSRDMAHLREVNVRLYKEVRWFMQLDGHRPEVKGIYFESRGEQGGLAVHIS</sequence>
<name>A0AAN4Z863_9BILA</name>
<accession>A0AAN4Z863</accession>
<dbReference type="Proteomes" id="UP001328107">
    <property type="component" value="Unassembled WGS sequence"/>
</dbReference>
<feature type="non-terminal residue" evidence="1">
    <location>
        <position position="1"/>
    </location>
</feature>